<accession>A0A8X8IGK3</accession>
<dbReference type="GO" id="GO:0016787">
    <property type="term" value="F:hydrolase activity"/>
    <property type="evidence" value="ECO:0007669"/>
    <property type="project" value="UniProtKB-KW"/>
</dbReference>
<dbReference type="Proteomes" id="UP000198711">
    <property type="component" value="Unassembled WGS sequence"/>
</dbReference>
<dbReference type="EMBL" id="FNNO01000010">
    <property type="protein sequence ID" value="SDX18679.1"/>
    <property type="molecule type" value="Genomic_DNA"/>
</dbReference>
<dbReference type="InterPro" id="IPR023198">
    <property type="entry name" value="PGP-like_dom2"/>
</dbReference>
<organism evidence="1 2">
    <name type="scientific">Hydrobacter penzbergensis</name>
    <dbReference type="NCBI Taxonomy" id="1235997"/>
    <lineage>
        <taxon>Bacteria</taxon>
        <taxon>Pseudomonadati</taxon>
        <taxon>Bacteroidota</taxon>
        <taxon>Chitinophagia</taxon>
        <taxon>Chitinophagales</taxon>
        <taxon>Chitinophagaceae</taxon>
        <taxon>Hydrobacter</taxon>
    </lineage>
</organism>
<dbReference type="InterPro" id="IPR006439">
    <property type="entry name" value="HAD-SF_hydro_IA"/>
</dbReference>
<dbReference type="RefSeq" id="WP_257574938.1">
    <property type="nucleotide sequence ID" value="NZ_FNNO01000010.1"/>
</dbReference>
<dbReference type="PANTHER" id="PTHR43611">
    <property type="entry name" value="ALPHA-D-GLUCOSE 1-PHOSPHATE PHOSPHATASE"/>
    <property type="match status" value="1"/>
</dbReference>
<comment type="caution">
    <text evidence="1">The sequence shown here is derived from an EMBL/GenBank/DDBJ whole genome shotgun (WGS) entry which is preliminary data.</text>
</comment>
<dbReference type="SUPFAM" id="SSF56784">
    <property type="entry name" value="HAD-like"/>
    <property type="match status" value="1"/>
</dbReference>
<dbReference type="SFLD" id="SFLDG01129">
    <property type="entry name" value="C1.5:_HAD__Beta-PGM__Phosphata"/>
    <property type="match status" value="1"/>
</dbReference>
<name>A0A8X8IGK3_9BACT</name>
<dbReference type="InterPro" id="IPR036412">
    <property type="entry name" value="HAD-like_sf"/>
</dbReference>
<dbReference type="Gene3D" id="3.40.50.1000">
    <property type="entry name" value="HAD superfamily/HAD-like"/>
    <property type="match status" value="1"/>
</dbReference>
<dbReference type="SFLD" id="SFLDS00003">
    <property type="entry name" value="Haloacid_Dehalogenase"/>
    <property type="match status" value="1"/>
</dbReference>
<protein>
    <submittedName>
        <fullName evidence="1">Putative hydrolase of the HAD superfamily</fullName>
    </submittedName>
</protein>
<dbReference type="InterPro" id="IPR041492">
    <property type="entry name" value="HAD_2"/>
</dbReference>
<sequence length="202" mass="23376">MTKNIIFDFGGVFLNLDFSLTEKAFRNLGVPQFNAMFTQHHSNDLFINLETGKISPQEFYDAFCKETQTNLTNEQIRDAWNALLLDFPQERVTWLEAIGKKYNVYLFSNTNQIHYDYFMADFRANNNGRDFNSFFIKAYYSHELGLRKPDPESFEAIIKAEKLNSAETLFIDDTYKNIEGAQKTGLQTIHLVAPKTVLELGL</sequence>
<keyword evidence="2" id="KW-1185">Reference proteome</keyword>
<dbReference type="Pfam" id="PF13419">
    <property type="entry name" value="HAD_2"/>
    <property type="match status" value="1"/>
</dbReference>
<dbReference type="AlphaFoldDB" id="A0A8X8IGK3"/>
<evidence type="ECO:0000313" key="1">
    <source>
        <dbReference type="EMBL" id="SDX18679.1"/>
    </source>
</evidence>
<dbReference type="CDD" id="cd02603">
    <property type="entry name" value="HAD_sEH-N_like"/>
    <property type="match status" value="1"/>
</dbReference>
<proteinExistence type="predicted"/>
<keyword evidence="1" id="KW-0378">Hydrolase</keyword>
<reference evidence="1 2" key="1">
    <citation type="submission" date="2016-10" db="EMBL/GenBank/DDBJ databases">
        <authorList>
            <person name="Varghese N."/>
            <person name="Submissions S."/>
        </authorList>
    </citation>
    <scope>NUCLEOTIDE SEQUENCE [LARGE SCALE GENOMIC DNA]</scope>
    <source>
        <strain evidence="1 2">DSM 25353</strain>
    </source>
</reference>
<dbReference type="InterPro" id="IPR023214">
    <property type="entry name" value="HAD_sf"/>
</dbReference>
<dbReference type="PANTHER" id="PTHR43611:SF3">
    <property type="entry name" value="FLAVIN MONONUCLEOTIDE HYDROLASE 1, CHLOROPLATIC"/>
    <property type="match status" value="1"/>
</dbReference>
<dbReference type="NCBIfam" id="TIGR01509">
    <property type="entry name" value="HAD-SF-IA-v3"/>
    <property type="match status" value="1"/>
</dbReference>
<dbReference type="Gene3D" id="1.10.150.240">
    <property type="entry name" value="Putative phosphatase, domain 2"/>
    <property type="match status" value="1"/>
</dbReference>
<evidence type="ECO:0000313" key="2">
    <source>
        <dbReference type="Proteomes" id="UP000198711"/>
    </source>
</evidence>
<gene>
    <name evidence="1" type="ORF">SAMN05444410_11083</name>
</gene>